<feature type="compositionally biased region" description="Basic residues" evidence="1">
    <location>
        <begin position="1288"/>
        <end position="1299"/>
    </location>
</feature>
<feature type="compositionally biased region" description="Acidic residues" evidence="1">
    <location>
        <begin position="727"/>
        <end position="747"/>
    </location>
</feature>
<dbReference type="PANTHER" id="PTHR42064">
    <property type="entry name" value="YALI0F28677P"/>
    <property type="match status" value="1"/>
</dbReference>
<feature type="region of interest" description="Disordered" evidence="1">
    <location>
        <begin position="783"/>
        <end position="844"/>
    </location>
</feature>
<reference evidence="2" key="1">
    <citation type="submission" date="2020-10" db="EMBL/GenBank/DDBJ databases">
        <authorList>
            <person name="Muller C M."/>
        </authorList>
    </citation>
    <scope>NUCLEOTIDE SEQUENCE</scope>
    <source>
        <strain evidence="2">THUN-12</strain>
    </source>
</reference>
<name>A0A9W4D2Q9_BLUGR</name>
<feature type="region of interest" description="Disordered" evidence="1">
    <location>
        <begin position="1"/>
        <end position="24"/>
    </location>
</feature>
<dbReference type="EMBL" id="CAJHIT010000003">
    <property type="protein sequence ID" value="CAD6500220.1"/>
    <property type="molecule type" value="Genomic_DNA"/>
</dbReference>
<feature type="compositionally biased region" description="Basic residues" evidence="1">
    <location>
        <begin position="796"/>
        <end position="805"/>
    </location>
</feature>
<feature type="compositionally biased region" description="Basic and acidic residues" evidence="1">
    <location>
        <begin position="834"/>
        <end position="844"/>
    </location>
</feature>
<protein>
    <submittedName>
        <fullName evidence="2">BgTH12-07403</fullName>
    </submittedName>
</protein>
<feature type="region of interest" description="Disordered" evidence="1">
    <location>
        <begin position="1288"/>
        <end position="1345"/>
    </location>
</feature>
<organism evidence="2 3">
    <name type="scientific">Blumeria graminis f. sp. triticale</name>
    <dbReference type="NCBI Taxonomy" id="1689686"/>
    <lineage>
        <taxon>Eukaryota</taxon>
        <taxon>Fungi</taxon>
        <taxon>Dikarya</taxon>
        <taxon>Ascomycota</taxon>
        <taxon>Pezizomycotina</taxon>
        <taxon>Leotiomycetes</taxon>
        <taxon>Erysiphales</taxon>
        <taxon>Erysiphaceae</taxon>
        <taxon>Blumeria</taxon>
    </lineage>
</organism>
<accession>A0A9W4D2Q9</accession>
<evidence type="ECO:0000256" key="1">
    <source>
        <dbReference type="SAM" id="MobiDB-lite"/>
    </source>
</evidence>
<dbReference type="PANTHER" id="PTHR42064:SF1">
    <property type="entry name" value="YALI0F28677P"/>
    <property type="match status" value="1"/>
</dbReference>
<feature type="compositionally biased region" description="Low complexity" evidence="1">
    <location>
        <begin position="645"/>
        <end position="658"/>
    </location>
</feature>
<evidence type="ECO:0000313" key="2">
    <source>
        <dbReference type="EMBL" id="CAD6500220.1"/>
    </source>
</evidence>
<proteinExistence type="predicted"/>
<evidence type="ECO:0000313" key="3">
    <source>
        <dbReference type="Proteomes" id="UP000683417"/>
    </source>
</evidence>
<gene>
    <name evidence="2" type="ORF">BGTH12_LOCUS1578</name>
</gene>
<comment type="caution">
    <text evidence="2">The sequence shown here is derived from an EMBL/GenBank/DDBJ whole genome shotgun (WGS) entry which is preliminary data.</text>
</comment>
<feature type="region of interest" description="Disordered" evidence="1">
    <location>
        <begin position="645"/>
        <end position="674"/>
    </location>
</feature>
<feature type="compositionally biased region" description="Basic and acidic residues" evidence="1">
    <location>
        <begin position="661"/>
        <end position="674"/>
    </location>
</feature>
<sequence>MSRSRSPPQEAFTSPPFSRTSSCLDNSSNVTSNLCLHQSQNPSRILDTTKDQAVESDGRNITRKVSSSSLTYRKDSCCPNTKGTNMETTASSVKPSQIPLLQDISQYQNPEVSDVTTDNVATTLEELAHLVLLSKYQERKQAESRVRLQCYLVSTALSARLSRCGEQAYRTLVDHFRTDEKKKFASLYNAVHDIRGSCDSARQYSFKGADWNSESISPIHGQDALTSFWQKIPQRHREILLRFLNQIRSIPEFLASRLSSLSPSELSALTVFHQGLESVNSVLQFYSRPKSISSHNSKGISQSSSAVERLLSFQRHDPLSVLIHTCFANSAGPNSLEDVRRTEVWATACARLITEQKSGADSFISHVLNIWTTMRDWPGRSNMEWYLMKILEDGAFLLGNSEDAAEYHPHVEPANIKHSILADEFYSTAVQGLFEVVDNFRAGGIPEGLIELGNAILHKLDTKWHQSTKRFLVSKWLFSVFISNAVIHPESYGMMADYHITEYSRKKILKEVFSRAQKLVVDMLWSPTAASTPLSIKPHIENILLRFRANRNSGPKSKLLPARSITSLRETTEVRPYLVLGPADLVTLVNALFPEKRSSLNAASKDPLPSRSKISSFSTAGTVCGINSASTSISCNTFDNTSVISNSSSSVTSDITTSREPLLDETSKGRENSDEDARFALRIALHEMQQSLGSDGISGACHPCAESWAVLFVSPDGLSLSTQLPNDSDDEADEEELSTSNESEDDMTSIRPGLDKDYHQIRDSILKLVEDYEIPQSLNPRAELKTFSNRTSAMKSPKKRQRNRPLAKNQQQSRNPFKCVPEANSASLKPKPKPNQERECDRIPDRDAPSTLIYMLEAAVTQCQAQSDFVNAHLYWKTLKQLNQLPYPSLKRDGFLSLLSIFSRGPRDLIRRSTSAIEEYDAWLVWLKQSQERHDKTIESMMKKFKALRDKMWYVTDVRNSAAYEGTRNITIALKYMSSLPKLSHTSSASLKARNASRSSTNNFLLKTETQMIDAMAASNDQGGPNKLSDEQSEKTLRWLSQFGIENFCKGEERIHRFCLEVQSCISKLVGENLMDGPVLWSSELFSRDKKLLDCGKQRSDVHGSEIDSSHSSVNCVEESDPLRRNTKNLDLNRTSFRSLRSMSARNLQQQQGNSFNSGLGASRSNAQAAGDLMDSQDCYRAATPSLTIDSSSTFWSPFQASKQTSASSLNSIRTETISSVRDKFFKEAQESRVKQLFLRDLRQTLSGLLISDLGNIIFANGSETDTWFSGEFGKDCFERKECPERKTSRKVTRKRTLDKKKSQRDLRYVHRSDNPLEPQIISGQRAEREISCHSGGSSTSENFHRKFSSKDMDCPEFPYRKAFRHLLKMFSVHPNPYAKLDSIFELEQLIIAFLTPTASRRSRIRPETLNAIPSSPEVQHINAFGNTNILSHTPRAKNLEEAIDNCRERRSNALYQNEKFTPSYKVSEFSPSQAGPASTDMIVEVLQSLFRDSDMRPKTLFRDLQFIATFVPATTLDKTERGKAFWDAGLAALGLKQDVCRTLIEIADEIVAQHTQTRSTTISTPSELNLTLPNKRYNMRDAAKMWTITAKEGDPVAERELAIFYLTHPQLVERVTAPLSKPRETFKAQVMNTHANSGKEERNDPATMCVAYHWMELSALGGDELAKKYLRQREELNDLP</sequence>
<feature type="compositionally biased region" description="Basic and acidic residues" evidence="1">
    <location>
        <begin position="1300"/>
        <end position="1315"/>
    </location>
</feature>
<feature type="region of interest" description="Disordered" evidence="1">
    <location>
        <begin position="721"/>
        <end position="755"/>
    </location>
</feature>
<dbReference type="Proteomes" id="UP000683417">
    <property type="component" value="Unassembled WGS sequence"/>
</dbReference>